<organism evidence="2 3">
    <name type="scientific">Pseudolactococcus piscium MKFS47</name>
    <dbReference type="NCBI Taxonomy" id="297352"/>
    <lineage>
        <taxon>Bacteria</taxon>
        <taxon>Bacillati</taxon>
        <taxon>Bacillota</taxon>
        <taxon>Bacilli</taxon>
        <taxon>Lactobacillales</taxon>
        <taxon>Streptococcaceae</taxon>
        <taxon>Pseudolactococcus</taxon>
    </lineage>
</organism>
<dbReference type="RefSeq" id="WP_047915024.1">
    <property type="nucleotide sequence ID" value="NZ_LN774769.1"/>
</dbReference>
<feature type="domain" description="Transposase IS204/IS1001/IS1096/IS1165 DDE" evidence="1">
    <location>
        <begin position="166"/>
        <end position="421"/>
    </location>
</feature>
<evidence type="ECO:0000313" key="2">
    <source>
        <dbReference type="EMBL" id="CEN27790.1"/>
    </source>
</evidence>
<dbReference type="HOGENOM" id="CLU_041900_1_0_9"/>
<dbReference type="Proteomes" id="UP000033166">
    <property type="component" value="Chromosome I"/>
</dbReference>
<dbReference type="PANTHER" id="PTHR33498:SF1">
    <property type="entry name" value="TRANSPOSASE FOR INSERTION SEQUENCE ELEMENT IS1557"/>
    <property type="match status" value="1"/>
</dbReference>
<dbReference type="GeneID" id="71636505"/>
<dbReference type="PANTHER" id="PTHR33498">
    <property type="entry name" value="TRANSPOSASE FOR INSERTION SEQUENCE ELEMENT IS1557"/>
    <property type="match status" value="1"/>
</dbReference>
<proteinExistence type="predicted"/>
<accession>A0A0D6DWC9</accession>
<dbReference type="InterPro" id="IPR002560">
    <property type="entry name" value="Transposase_DDE"/>
</dbReference>
<dbReference type="InterPro" id="IPR047951">
    <property type="entry name" value="Transpos_ISL3"/>
</dbReference>
<dbReference type="AlphaFoldDB" id="A0A0D6DWC9"/>
<sequence>MTHSDSITLLLDLKASDLTFPLDNFVKEGFSKLTGPNKALIFKATYQPKQTICPACGVIASTRPVRAYNVSEVLLTPSGHRPRVLSLTKAKYDCTDCGTYFTPIPYFIEVGATISSVVKAAIFLDLRVKMSMKDVARRYFVSPAFCWKILDQIPLKQPFRRLPEVLCFDEFKATQNSDNGLAFVYSDGMTHELLDILESRKQKDLMAYFFKFPRSERLKVKTIVMDMNASYPALLPVLFPNAQLVIDGFHVVQQLSRAFNQLRIKEMNRLKKLPGDNGKVYRKLKKYWRNLLKYTGKVDYQKRKQFPLFHGEWRTEGEVIDYLLSQSKHLETAYEVLQNALDAFRAKQPTAFFDAIESLPNTLPEGFKKSCRYLLRHKTAISCGLLSPYSNGPLEGKNNLCKVIKRIAFGFSRFTHLRKRILLQQLLTKRN</sequence>
<dbReference type="KEGG" id="lpk:LACPI_0590"/>
<protein>
    <submittedName>
        <fullName evidence="2">Transposase</fullName>
    </submittedName>
</protein>
<dbReference type="EMBL" id="LN774769">
    <property type="protein sequence ID" value="CEN27790.1"/>
    <property type="molecule type" value="Genomic_DNA"/>
</dbReference>
<evidence type="ECO:0000313" key="3">
    <source>
        <dbReference type="Proteomes" id="UP000033166"/>
    </source>
</evidence>
<evidence type="ECO:0000259" key="1">
    <source>
        <dbReference type="Pfam" id="PF01610"/>
    </source>
</evidence>
<dbReference type="Pfam" id="PF01610">
    <property type="entry name" value="DDE_Tnp_ISL3"/>
    <property type="match status" value="1"/>
</dbReference>
<reference evidence="3" key="1">
    <citation type="submission" date="2015-01" db="EMBL/GenBank/DDBJ databases">
        <authorList>
            <person name="Andreevskaya M."/>
        </authorList>
    </citation>
    <scope>NUCLEOTIDE SEQUENCE [LARGE SCALE GENOMIC DNA]</scope>
    <source>
        <strain evidence="3">MKFS47</strain>
    </source>
</reference>
<gene>
    <name evidence="2" type="ORF">LACPI_0590</name>
</gene>
<name>A0A0D6DWC9_9LACT</name>
<dbReference type="NCBIfam" id="NF033550">
    <property type="entry name" value="transpos_ISL3"/>
    <property type="match status" value="1"/>
</dbReference>